<dbReference type="RefSeq" id="WP_182841109.1">
    <property type="nucleotide sequence ID" value="NZ_JACJIA010000001.1"/>
</dbReference>
<evidence type="ECO:0000256" key="7">
    <source>
        <dbReference type="PROSITE-ProRule" id="PRU10141"/>
    </source>
</evidence>
<name>A0A7W3QIM4_ACTNM</name>
<evidence type="ECO:0000256" key="5">
    <source>
        <dbReference type="ARBA" id="ARBA00022777"/>
    </source>
</evidence>
<evidence type="ECO:0000256" key="2">
    <source>
        <dbReference type="ARBA" id="ARBA00012513"/>
    </source>
</evidence>
<dbReference type="Proteomes" id="UP000572680">
    <property type="component" value="Unassembled WGS sequence"/>
</dbReference>
<feature type="region of interest" description="Disordered" evidence="8">
    <location>
        <begin position="313"/>
        <end position="428"/>
    </location>
</feature>
<dbReference type="SUPFAM" id="SSF56112">
    <property type="entry name" value="Protein kinase-like (PK-like)"/>
    <property type="match status" value="1"/>
</dbReference>
<feature type="compositionally biased region" description="Low complexity" evidence="8">
    <location>
        <begin position="374"/>
        <end position="383"/>
    </location>
</feature>
<keyword evidence="3" id="KW-0808">Transferase</keyword>
<dbReference type="PANTHER" id="PTHR43671:SF13">
    <property type="entry name" value="SERINE_THREONINE-PROTEIN KINASE NEK2"/>
    <property type="match status" value="1"/>
</dbReference>
<comment type="similarity">
    <text evidence="1">Belongs to the protein kinase superfamily. NEK Ser/Thr protein kinase family. NIMA subfamily.</text>
</comment>
<gene>
    <name evidence="10" type="ORF">HNR61_000074</name>
</gene>
<dbReference type="InterPro" id="IPR050660">
    <property type="entry name" value="NEK_Ser/Thr_kinase"/>
</dbReference>
<keyword evidence="4 7" id="KW-0547">Nucleotide-binding</keyword>
<dbReference type="Gene3D" id="3.30.200.20">
    <property type="entry name" value="Phosphorylase Kinase, domain 1"/>
    <property type="match status" value="1"/>
</dbReference>
<dbReference type="EMBL" id="JACJIA010000001">
    <property type="protein sequence ID" value="MBA8948476.1"/>
    <property type="molecule type" value="Genomic_DNA"/>
</dbReference>
<dbReference type="PROSITE" id="PS50011">
    <property type="entry name" value="PROTEIN_KINASE_DOM"/>
    <property type="match status" value="1"/>
</dbReference>
<dbReference type="GO" id="GO:0005524">
    <property type="term" value="F:ATP binding"/>
    <property type="evidence" value="ECO:0007669"/>
    <property type="project" value="UniProtKB-UniRule"/>
</dbReference>
<evidence type="ECO:0000259" key="9">
    <source>
        <dbReference type="PROSITE" id="PS50011"/>
    </source>
</evidence>
<dbReference type="InterPro" id="IPR011009">
    <property type="entry name" value="Kinase-like_dom_sf"/>
</dbReference>
<keyword evidence="11" id="KW-1185">Reference proteome</keyword>
<sequence length="428" mass="44340">MGGHTLLGRLGTGGMGTVYLGRASDGALVAVKTLPAGKATDPETRRRFRAEAAYARRVATFCTARVLEDGSDRTHPYIVTEYIDGPPLSQVVEHRGALSPDAAVAVGIGVAVALAAIHNAGLIHRDLKPANVLLSRSGPRVIDFGIAVEPDLIDGPTQAGTVMGSPGWIAPERLTGRPVTPAADVFCWGCLVAYAATGRHPFGSGPADRVGQRIIHLPPDLSDLPEPLRAPVLAALAKDPRERPSAVELLHDLLPLRAGGDPARAIAALWEPREFGAPSGRSHWRMARRVGFAAAWAAGGAAFAFWAAGNEPAAEAGPRPGRTEIVTVTPGGGPGTGTSRPPQAPQSSGSAPATQGDPTPSPSSTTPRPRRAGTRPPVTTPTTTPEPAPTSKPAKERKRNKPPRSDGKRPGSGGSGHPRDSSVSGGRW</sequence>
<dbReference type="GO" id="GO:0004674">
    <property type="term" value="F:protein serine/threonine kinase activity"/>
    <property type="evidence" value="ECO:0007669"/>
    <property type="project" value="UniProtKB-KW"/>
</dbReference>
<feature type="compositionally biased region" description="Low complexity" evidence="8">
    <location>
        <begin position="345"/>
        <end position="355"/>
    </location>
</feature>
<evidence type="ECO:0000256" key="6">
    <source>
        <dbReference type="ARBA" id="ARBA00022840"/>
    </source>
</evidence>
<keyword evidence="5 10" id="KW-0418">Kinase</keyword>
<protein>
    <recommendedName>
        <fullName evidence="2">non-specific serine/threonine protein kinase</fullName>
        <ecNumber evidence="2">2.7.11.1</ecNumber>
    </recommendedName>
</protein>
<dbReference type="Pfam" id="PF00069">
    <property type="entry name" value="Pkinase"/>
    <property type="match status" value="1"/>
</dbReference>
<dbReference type="PROSITE" id="PS00108">
    <property type="entry name" value="PROTEIN_KINASE_ST"/>
    <property type="match status" value="1"/>
</dbReference>
<feature type="domain" description="Protein kinase" evidence="9">
    <location>
        <begin position="4"/>
        <end position="254"/>
    </location>
</feature>
<evidence type="ECO:0000256" key="1">
    <source>
        <dbReference type="ARBA" id="ARBA00010886"/>
    </source>
</evidence>
<dbReference type="PROSITE" id="PS00107">
    <property type="entry name" value="PROTEIN_KINASE_ATP"/>
    <property type="match status" value="1"/>
</dbReference>
<proteinExistence type="inferred from homology"/>
<dbReference type="PANTHER" id="PTHR43671">
    <property type="entry name" value="SERINE/THREONINE-PROTEIN KINASE NEK"/>
    <property type="match status" value="1"/>
</dbReference>
<dbReference type="AlphaFoldDB" id="A0A7W3QIM4"/>
<reference evidence="10 11" key="1">
    <citation type="submission" date="2020-08" db="EMBL/GenBank/DDBJ databases">
        <title>Genomic Encyclopedia of Type Strains, Phase IV (KMG-IV): sequencing the most valuable type-strain genomes for metagenomic binning, comparative biology and taxonomic classification.</title>
        <authorList>
            <person name="Goeker M."/>
        </authorList>
    </citation>
    <scope>NUCLEOTIDE SEQUENCE [LARGE SCALE GENOMIC DNA]</scope>
    <source>
        <strain evidence="10 11">DSM 44197</strain>
    </source>
</reference>
<comment type="caution">
    <text evidence="10">The sequence shown here is derived from an EMBL/GenBank/DDBJ whole genome shotgun (WGS) entry which is preliminary data.</text>
</comment>
<dbReference type="InterPro" id="IPR000719">
    <property type="entry name" value="Prot_kinase_dom"/>
</dbReference>
<dbReference type="CDD" id="cd14014">
    <property type="entry name" value="STKc_PknB_like"/>
    <property type="match status" value="1"/>
</dbReference>
<evidence type="ECO:0000313" key="11">
    <source>
        <dbReference type="Proteomes" id="UP000572680"/>
    </source>
</evidence>
<evidence type="ECO:0000256" key="3">
    <source>
        <dbReference type="ARBA" id="ARBA00022679"/>
    </source>
</evidence>
<evidence type="ECO:0000256" key="4">
    <source>
        <dbReference type="ARBA" id="ARBA00022741"/>
    </source>
</evidence>
<dbReference type="SMART" id="SM00220">
    <property type="entry name" value="S_TKc"/>
    <property type="match status" value="1"/>
</dbReference>
<dbReference type="EC" id="2.7.11.1" evidence="2"/>
<organism evidence="10 11">
    <name type="scientific">Actinomadura namibiensis</name>
    <dbReference type="NCBI Taxonomy" id="182080"/>
    <lineage>
        <taxon>Bacteria</taxon>
        <taxon>Bacillati</taxon>
        <taxon>Actinomycetota</taxon>
        <taxon>Actinomycetes</taxon>
        <taxon>Streptosporangiales</taxon>
        <taxon>Thermomonosporaceae</taxon>
        <taxon>Actinomadura</taxon>
    </lineage>
</organism>
<dbReference type="InterPro" id="IPR008271">
    <property type="entry name" value="Ser/Thr_kinase_AS"/>
</dbReference>
<feature type="binding site" evidence="7">
    <location>
        <position position="32"/>
    </location>
    <ligand>
        <name>ATP</name>
        <dbReference type="ChEBI" id="CHEBI:30616"/>
    </ligand>
</feature>
<keyword evidence="10" id="KW-0723">Serine/threonine-protein kinase</keyword>
<keyword evidence="6 7" id="KW-0067">ATP-binding</keyword>
<accession>A0A7W3QIM4</accession>
<evidence type="ECO:0000313" key="10">
    <source>
        <dbReference type="EMBL" id="MBA8948476.1"/>
    </source>
</evidence>
<evidence type="ECO:0000256" key="8">
    <source>
        <dbReference type="SAM" id="MobiDB-lite"/>
    </source>
</evidence>
<dbReference type="InterPro" id="IPR017441">
    <property type="entry name" value="Protein_kinase_ATP_BS"/>
</dbReference>
<dbReference type="Gene3D" id="1.10.510.10">
    <property type="entry name" value="Transferase(Phosphotransferase) domain 1"/>
    <property type="match status" value="1"/>
</dbReference>